<reference evidence="8" key="1">
    <citation type="journal article" date="2014" name="Nat. Genet.">
        <title>Genome and transcriptome of the porcine whipworm Trichuris suis.</title>
        <authorList>
            <person name="Jex A.R."/>
            <person name="Nejsum P."/>
            <person name="Schwarz E.M."/>
            <person name="Hu L."/>
            <person name="Young N.D."/>
            <person name="Hall R.S."/>
            <person name="Korhonen P.K."/>
            <person name="Liao S."/>
            <person name="Thamsborg S."/>
            <person name="Xia J."/>
            <person name="Xu P."/>
            <person name="Wang S."/>
            <person name="Scheerlinck J.P."/>
            <person name="Hofmann A."/>
            <person name="Sternberg P.W."/>
            <person name="Wang J."/>
            <person name="Gasser R.B."/>
        </authorList>
    </citation>
    <scope>NUCLEOTIDE SEQUENCE [LARGE SCALE GENOMIC DNA]</scope>
    <source>
        <strain evidence="8">DCEP-RM93F</strain>
    </source>
</reference>
<evidence type="ECO:0000256" key="2">
    <source>
        <dbReference type="ARBA" id="ARBA00022741"/>
    </source>
</evidence>
<keyword evidence="3 6" id="KW-0067">ATP-binding</keyword>
<comment type="similarity">
    <text evidence="1 6">Belongs to the 5-formyltetrahydrofolate cyclo-ligase family.</text>
</comment>
<evidence type="ECO:0000256" key="6">
    <source>
        <dbReference type="RuleBase" id="RU361279"/>
    </source>
</evidence>
<gene>
    <name evidence="8" type="ORF">M514_16275</name>
</gene>
<dbReference type="Gene3D" id="3.40.50.10420">
    <property type="entry name" value="NagB/RpiA/CoA transferase-like"/>
    <property type="match status" value="1"/>
</dbReference>
<evidence type="ECO:0000256" key="1">
    <source>
        <dbReference type="ARBA" id="ARBA00010638"/>
    </source>
</evidence>
<dbReference type="GO" id="GO:0009396">
    <property type="term" value="P:folic acid-containing compound biosynthetic process"/>
    <property type="evidence" value="ECO:0007669"/>
    <property type="project" value="TreeGrafter"/>
</dbReference>
<feature type="coiled-coil region" evidence="7">
    <location>
        <begin position="267"/>
        <end position="294"/>
    </location>
</feature>
<evidence type="ECO:0000256" key="3">
    <source>
        <dbReference type="ARBA" id="ARBA00022840"/>
    </source>
</evidence>
<keyword evidence="2 6" id="KW-0547">Nucleotide-binding</keyword>
<dbReference type="GO" id="GO:0005739">
    <property type="term" value="C:mitochondrion"/>
    <property type="evidence" value="ECO:0007669"/>
    <property type="project" value="TreeGrafter"/>
</dbReference>
<dbReference type="EC" id="6.3.3.2" evidence="5 6"/>
<dbReference type="InterPro" id="IPR024185">
    <property type="entry name" value="FTHF_cligase-like_sf"/>
</dbReference>
<dbReference type="FunFam" id="3.40.50.10420:FF:000007">
    <property type="entry name" value="5-formyltetrahydrofolate cyclo-ligase"/>
    <property type="match status" value="1"/>
</dbReference>
<protein>
    <recommendedName>
        <fullName evidence="5 6">5-formyltetrahydrofolate cyclo-ligase</fullName>
        <ecNumber evidence="5 6">6.3.3.2</ecNumber>
    </recommendedName>
</protein>
<keyword evidence="6" id="KW-0479">Metal-binding</keyword>
<comment type="catalytic activity">
    <reaction evidence="4 6">
        <text>(6S)-5-formyl-5,6,7,8-tetrahydrofolate + ATP = (6R)-5,10-methenyltetrahydrofolate + ADP + phosphate</text>
        <dbReference type="Rhea" id="RHEA:10488"/>
        <dbReference type="ChEBI" id="CHEBI:30616"/>
        <dbReference type="ChEBI" id="CHEBI:43474"/>
        <dbReference type="ChEBI" id="CHEBI:57455"/>
        <dbReference type="ChEBI" id="CHEBI:57457"/>
        <dbReference type="ChEBI" id="CHEBI:456216"/>
        <dbReference type="EC" id="6.3.3.2"/>
    </reaction>
</comment>
<evidence type="ECO:0000313" key="8">
    <source>
        <dbReference type="EMBL" id="KFD71343.1"/>
    </source>
</evidence>
<proteinExistence type="inferred from homology"/>
<dbReference type="GO" id="GO:0035999">
    <property type="term" value="P:tetrahydrofolate interconversion"/>
    <property type="evidence" value="ECO:0007669"/>
    <property type="project" value="TreeGrafter"/>
</dbReference>
<evidence type="ECO:0000256" key="7">
    <source>
        <dbReference type="SAM" id="Coils"/>
    </source>
</evidence>
<feature type="coiled-coil region" evidence="7">
    <location>
        <begin position="5"/>
        <end position="32"/>
    </location>
</feature>
<keyword evidence="6" id="KW-0460">Magnesium</keyword>
<name>A0A085NPE7_9BILA</name>
<organism evidence="8">
    <name type="scientific">Trichuris suis</name>
    <name type="common">pig whipworm</name>
    <dbReference type="NCBI Taxonomy" id="68888"/>
    <lineage>
        <taxon>Eukaryota</taxon>
        <taxon>Metazoa</taxon>
        <taxon>Ecdysozoa</taxon>
        <taxon>Nematoda</taxon>
        <taxon>Enoplea</taxon>
        <taxon>Dorylaimia</taxon>
        <taxon>Trichinellida</taxon>
        <taxon>Trichuridae</taxon>
        <taxon>Trichuris</taxon>
    </lineage>
</organism>
<dbReference type="PANTHER" id="PTHR23407:SF1">
    <property type="entry name" value="5-FORMYLTETRAHYDROFOLATE CYCLO-LIGASE"/>
    <property type="match status" value="1"/>
</dbReference>
<dbReference type="PANTHER" id="PTHR23407">
    <property type="entry name" value="ATPASE INHIBITOR/5-FORMYLTETRAHYDROFOLATE CYCLO-LIGASE"/>
    <property type="match status" value="1"/>
</dbReference>
<evidence type="ECO:0000256" key="5">
    <source>
        <dbReference type="ARBA" id="ARBA00038966"/>
    </source>
</evidence>
<dbReference type="EMBL" id="KL367482">
    <property type="protein sequence ID" value="KFD71343.1"/>
    <property type="molecule type" value="Genomic_DNA"/>
</dbReference>
<accession>A0A085NPE7</accession>
<dbReference type="GO" id="GO:0030272">
    <property type="term" value="F:5-formyltetrahydrofolate cyclo-ligase activity"/>
    <property type="evidence" value="ECO:0007669"/>
    <property type="project" value="UniProtKB-EC"/>
</dbReference>
<evidence type="ECO:0000256" key="4">
    <source>
        <dbReference type="ARBA" id="ARBA00036539"/>
    </source>
</evidence>
<dbReference type="InterPro" id="IPR037171">
    <property type="entry name" value="NagB/RpiA_transferase-like"/>
</dbReference>
<dbReference type="GO" id="GO:0046872">
    <property type="term" value="F:metal ion binding"/>
    <property type="evidence" value="ECO:0007669"/>
    <property type="project" value="UniProtKB-KW"/>
</dbReference>
<comment type="cofactor">
    <cofactor evidence="6">
        <name>Mg(2+)</name>
        <dbReference type="ChEBI" id="CHEBI:18420"/>
    </cofactor>
</comment>
<dbReference type="SUPFAM" id="SSF100950">
    <property type="entry name" value="NagB/RpiA/CoA transferase-like"/>
    <property type="match status" value="1"/>
</dbReference>
<dbReference type="InterPro" id="IPR002698">
    <property type="entry name" value="FTHF_cligase"/>
</dbReference>
<sequence>MQTAIVNGLKEIAEAEEQFAAAEKQEAELKAQAKPKLKHKEFPMNYNNVKLGLLSLLARFVNPVSLVMEPLLAQCSAAVKRALRKKVIGSLHLADFNDLQEQSAIIFSKLKSHPAYLASEKVSVYLSTPLEVDTAAVVKDLFDRNKVCFVPLFEKDCNAMDMVRMHSLEEVTQLPETIWNIRQPLNSIGRESSLNCRGVDLVITPGVAFTYGGQRLGHGKGYYDRYFERHFQQFGRTPLTIGLAFREQMLESLPITKHDHKLDFTAIVNGLKEIAEAEEQFAAAEKQEAELKAQAT</sequence>
<dbReference type="Proteomes" id="UP000030758">
    <property type="component" value="Unassembled WGS sequence"/>
</dbReference>
<dbReference type="NCBIfam" id="TIGR02727">
    <property type="entry name" value="MTHFS_bact"/>
    <property type="match status" value="1"/>
</dbReference>
<dbReference type="GO" id="GO:0005524">
    <property type="term" value="F:ATP binding"/>
    <property type="evidence" value="ECO:0007669"/>
    <property type="project" value="UniProtKB-KW"/>
</dbReference>
<dbReference type="Pfam" id="PF01812">
    <property type="entry name" value="5-FTHF_cyc-lig"/>
    <property type="match status" value="1"/>
</dbReference>
<dbReference type="AlphaFoldDB" id="A0A085NPE7"/>
<keyword evidence="7" id="KW-0175">Coiled coil</keyword>